<evidence type="ECO:0000259" key="3">
    <source>
        <dbReference type="SMART" id="SM01063"/>
    </source>
</evidence>
<dbReference type="GO" id="GO:0030247">
    <property type="term" value="F:polysaccharide binding"/>
    <property type="evidence" value="ECO:0007669"/>
    <property type="project" value="InterPro"/>
</dbReference>
<feature type="signal peptide" evidence="2">
    <location>
        <begin position="1"/>
        <end position="19"/>
    </location>
</feature>
<gene>
    <name evidence="4" type="ORF">ACA1_287530</name>
</gene>
<dbReference type="SMART" id="SM01063">
    <property type="entry name" value="CBM49"/>
    <property type="match status" value="2"/>
</dbReference>
<evidence type="ECO:0000256" key="2">
    <source>
        <dbReference type="SAM" id="SignalP"/>
    </source>
</evidence>
<organism evidence="4 5">
    <name type="scientific">Acanthamoeba castellanii (strain ATCC 30010 / Neff)</name>
    <dbReference type="NCBI Taxonomy" id="1257118"/>
    <lineage>
        <taxon>Eukaryota</taxon>
        <taxon>Amoebozoa</taxon>
        <taxon>Discosea</taxon>
        <taxon>Longamoebia</taxon>
        <taxon>Centramoebida</taxon>
        <taxon>Acanthamoebidae</taxon>
        <taxon>Acanthamoeba</taxon>
    </lineage>
</organism>
<name>L8HHJ7_ACACF</name>
<dbReference type="GeneID" id="14926095"/>
<dbReference type="Proteomes" id="UP000011083">
    <property type="component" value="Unassembled WGS sequence"/>
</dbReference>
<dbReference type="InterPro" id="IPR052879">
    <property type="entry name" value="Dd_Spore_Germination_Stalk"/>
</dbReference>
<reference evidence="4 5" key="1">
    <citation type="journal article" date="2013" name="Genome Biol.">
        <title>Genome of Acanthamoeba castellanii highlights extensive lateral gene transfer and early evolution of tyrosine kinase signaling.</title>
        <authorList>
            <person name="Clarke M."/>
            <person name="Lohan A.J."/>
            <person name="Liu B."/>
            <person name="Lagkouvardos I."/>
            <person name="Roy S."/>
            <person name="Zafar N."/>
            <person name="Bertelli C."/>
            <person name="Schilde C."/>
            <person name="Kianianmomeni A."/>
            <person name="Burglin T.R."/>
            <person name="Frech C."/>
            <person name="Turcotte B."/>
            <person name="Kopec K.O."/>
            <person name="Synnott J.M."/>
            <person name="Choo C."/>
            <person name="Paponov I."/>
            <person name="Finkler A."/>
            <person name="Soon Heng Tan C."/>
            <person name="Hutchins A.P."/>
            <person name="Weinmeier T."/>
            <person name="Rattei T."/>
            <person name="Chu J.S."/>
            <person name="Gimenez G."/>
            <person name="Irimia M."/>
            <person name="Rigden D.J."/>
            <person name="Fitzpatrick D.A."/>
            <person name="Lorenzo-Morales J."/>
            <person name="Bateman A."/>
            <person name="Chiu C.H."/>
            <person name="Tang P."/>
            <person name="Hegemann P."/>
            <person name="Fromm H."/>
            <person name="Raoult D."/>
            <person name="Greub G."/>
            <person name="Miranda-Saavedra D."/>
            <person name="Chen N."/>
            <person name="Nash P."/>
            <person name="Ginger M.L."/>
            <person name="Horn M."/>
            <person name="Schaap P."/>
            <person name="Caler L."/>
            <person name="Loftus B."/>
        </authorList>
    </citation>
    <scope>NUCLEOTIDE SEQUENCE [LARGE SCALE GENOMIC DNA]</scope>
    <source>
        <strain evidence="4 5">Neff</strain>
    </source>
</reference>
<dbReference type="SUPFAM" id="SSF49384">
    <property type="entry name" value="Carbohydrate-binding domain"/>
    <property type="match status" value="1"/>
</dbReference>
<dbReference type="GO" id="GO:0030198">
    <property type="term" value="P:extracellular matrix organization"/>
    <property type="evidence" value="ECO:0007669"/>
    <property type="project" value="TreeGrafter"/>
</dbReference>
<accession>L8HHJ7</accession>
<keyword evidence="5" id="KW-1185">Reference proteome</keyword>
<dbReference type="KEGG" id="acan:ACA1_287530"/>
<dbReference type="Gene3D" id="2.60.40.290">
    <property type="match status" value="2"/>
</dbReference>
<dbReference type="GO" id="GO:0031012">
    <property type="term" value="C:extracellular matrix"/>
    <property type="evidence" value="ECO:0007669"/>
    <property type="project" value="TreeGrafter"/>
</dbReference>
<proteinExistence type="predicted"/>
<evidence type="ECO:0000313" key="5">
    <source>
        <dbReference type="Proteomes" id="UP000011083"/>
    </source>
</evidence>
<dbReference type="EMBL" id="KB007805">
    <property type="protein sequence ID" value="ELR25054.1"/>
    <property type="molecule type" value="Genomic_DNA"/>
</dbReference>
<feature type="compositionally biased region" description="Low complexity" evidence="1">
    <location>
        <begin position="123"/>
        <end position="156"/>
    </location>
</feature>
<dbReference type="InterPro" id="IPR008965">
    <property type="entry name" value="CBM2/CBM3_carb-bd_dom_sf"/>
</dbReference>
<feature type="chain" id="PRO_5003990724" evidence="2">
    <location>
        <begin position="20"/>
        <end position="435"/>
    </location>
</feature>
<dbReference type="RefSeq" id="XP_004357443.1">
    <property type="nucleotide sequence ID" value="XM_004357387.1"/>
</dbReference>
<dbReference type="Pfam" id="PF00553">
    <property type="entry name" value="CBM_2"/>
    <property type="match status" value="1"/>
</dbReference>
<dbReference type="GO" id="GO:0005201">
    <property type="term" value="F:extracellular matrix structural constituent"/>
    <property type="evidence" value="ECO:0007669"/>
    <property type="project" value="TreeGrafter"/>
</dbReference>
<dbReference type="GO" id="GO:0004553">
    <property type="term" value="F:hydrolase activity, hydrolyzing O-glycosyl compounds"/>
    <property type="evidence" value="ECO:0007669"/>
    <property type="project" value="InterPro"/>
</dbReference>
<dbReference type="Pfam" id="PF09478">
    <property type="entry name" value="CBM49"/>
    <property type="match status" value="2"/>
</dbReference>
<dbReference type="InterPro" id="IPR012291">
    <property type="entry name" value="CBM2_carb-bd_dom_sf"/>
</dbReference>
<dbReference type="PANTHER" id="PTHR33239">
    <property type="entry name" value="CELLULOSE-BINDING DOMAIN-CONTAINING PROTEIN-RELATED"/>
    <property type="match status" value="1"/>
</dbReference>
<dbReference type="VEuPathDB" id="AmoebaDB:ACA1_287530"/>
<keyword evidence="2" id="KW-0732">Signal</keyword>
<protein>
    <submittedName>
        <fullName evidence="4">Cellulose binding domain containing protein</fullName>
    </submittedName>
</protein>
<feature type="compositionally biased region" description="Low complexity" evidence="1">
    <location>
        <begin position="283"/>
        <end position="310"/>
    </location>
</feature>
<feature type="region of interest" description="Disordered" evidence="1">
    <location>
        <begin position="123"/>
        <end position="158"/>
    </location>
</feature>
<feature type="domain" description="Carbohydrate binding" evidence="3">
    <location>
        <begin position="168"/>
        <end position="258"/>
    </location>
</feature>
<dbReference type="OrthoDB" id="20980at2759"/>
<sequence length="435" mass="43387">MKQFLLLALLAALCGHALADCNVSVKQTLGSAWQQEGKNLSQWNVQLTAGSEAVKSLELSITGAKIIQLWELTNQSTGLFALPEYRIQNGGIVAGQTHQFGYIWESSSQATIAVSSINCGSATPSASPAAPSPSTAPASPSASPAAPSASPSAAPSIVATPQPTGCSVSVAQTTRSASAGGSWIDGAFHFQIFDLTFLNNGNQAVNNAQVTITLAAGQEITQSWNIERKSGSTFTTSTTYGPLQVGATLGAGYVLRSAASAGQPAAPAAPAVAIDSVTCAGAPTASPSPAAPSPSAAPASPSASPSAAPTIVATPQPSPANGCSASVTVVARSAAAGGVWVDGGNTFQIFDVSIANNGQRPLNGGVVTFTLAEAGATITQFWELSRQGSTNAFNIAFNYGALQAGATQGAGVVVRLAGSSPAAKPTVTIGSLGCQ</sequence>
<evidence type="ECO:0000313" key="4">
    <source>
        <dbReference type="EMBL" id="ELR25054.1"/>
    </source>
</evidence>
<evidence type="ECO:0000256" key="1">
    <source>
        <dbReference type="SAM" id="MobiDB-lite"/>
    </source>
</evidence>
<feature type="region of interest" description="Disordered" evidence="1">
    <location>
        <begin position="283"/>
        <end position="317"/>
    </location>
</feature>
<dbReference type="InterPro" id="IPR019028">
    <property type="entry name" value="CBM_49"/>
</dbReference>
<dbReference type="GO" id="GO:0005975">
    <property type="term" value="P:carbohydrate metabolic process"/>
    <property type="evidence" value="ECO:0007669"/>
    <property type="project" value="InterPro"/>
</dbReference>
<dbReference type="AlphaFoldDB" id="L8HHJ7"/>
<dbReference type="InterPro" id="IPR001919">
    <property type="entry name" value="CBD2"/>
</dbReference>
<feature type="domain" description="Carbohydrate binding" evidence="3">
    <location>
        <begin position="23"/>
        <end position="107"/>
    </location>
</feature>